<evidence type="ECO:0000313" key="2">
    <source>
        <dbReference type="EMBL" id="HIW95388.1"/>
    </source>
</evidence>
<reference evidence="2" key="1">
    <citation type="journal article" date="2021" name="PeerJ">
        <title>Extensive microbial diversity within the chicken gut microbiome revealed by metagenomics and culture.</title>
        <authorList>
            <person name="Gilroy R."/>
            <person name="Ravi A."/>
            <person name="Getino M."/>
            <person name="Pursley I."/>
            <person name="Horton D.L."/>
            <person name="Alikhan N.F."/>
            <person name="Baker D."/>
            <person name="Gharbi K."/>
            <person name="Hall N."/>
            <person name="Watson M."/>
            <person name="Adriaenssens E.M."/>
            <person name="Foster-Nyarko E."/>
            <person name="Jarju S."/>
            <person name="Secka A."/>
            <person name="Antonio M."/>
            <person name="Oren A."/>
            <person name="Chaudhuri R.R."/>
            <person name="La Ragione R."/>
            <person name="Hildebrand F."/>
            <person name="Pallen M.J."/>
        </authorList>
    </citation>
    <scope>NUCLEOTIDE SEQUENCE</scope>
    <source>
        <strain evidence="2">4376</strain>
    </source>
</reference>
<evidence type="ECO:0000256" key="1">
    <source>
        <dbReference type="SAM" id="Phobius"/>
    </source>
</evidence>
<dbReference type="GO" id="GO:0005886">
    <property type="term" value="C:plasma membrane"/>
    <property type="evidence" value="ECO:0007669"/>
    <property type="project" value="TreeGrafter"/>
</dbReference>
<dbReference type="GO" id="GO:0015128">
    <property type="term" value="F:gluconate transmembrane transporter activity"/>
    <property type="evidence" value="ECO:0007669"/>
    <property type="project" value="InterPro"/>
</dbReference>
<feature type="transmembrane region" description="Helical" evidence="1">
    <location>
        <begin position="133"/>
        <end position="153"/>
    </location>
</feature>
<dbReference type="PANTHER" id="PTHR30354:SF7">
    <property type="entry name" value="BLL7963 PROTEIN"/>
    <property type="match status" value="1"/>
</dbReference>
<keyword evidence="1" id="KW-0472">Membrane</keyword>
<protein>
    <submittedName>
        <fullName evidence="2">GntP family permease</fullName>
    </submittedName>
</protein>
<organism evidence="2 3">
    <name type="scientific">Candidatus Corynebacterium gallistercoris</name>
    <dbReference type="NCBI Taxonomy" id="2838530"/>
    <lineage>
        <taxon>Bacteria</taxon>
        <taxon>Bacillati</taxon>
        <taxon>Actinomycetota</taxon>
        <taxon>Actinomycetes</taxon>
        <taxon>Mycobacteriales</taxon>
        <taxon>Corynebacteriaceae</taxon>
        <taxon>Corynebacterium</taxon>
    </lineage>
</organism>
<name>A0A9D1RW63_9CORY</name>
<reference evidence="2" key="2">
    <citation type="submission" date="2021-04" db="EMBL/GenBank/DDBJ databases">
        <authorList>
            <person name="Gilroy R."/>
        </authorList>
    </citation>
    <scope>NUCLEOTIDE SEQUENCE</scope>
    <source>
        <strain evidence="2">4376</strain>
    </source>
</reference>
<dbReference type="EMBL" id="DXFZ01000033">
    <property type="protein sequence ID" value="HIW95388.1"/>
    <property type="molecule type" value="Genomic_DNA"/>
</dbReference>
<accession>A0A9D1RW63</accession>
<dbReference type="AlphaFoldDB" id="A0A9D1RW63"/>
<comment type="caution">
    <text evidence="2">The sequence shown here is derived from an EMBL/GenBank/DDBJ whole genome shotgun (WGS) entry which is preliminary data.</text>
</comment>
<keyword evidence="1" id="KW-1133">Transmembrane helix</keyword>
<gene>
    <name evidence="2" type="ORF">H9867_02705</name>
</gene>
<sequence>MTALPGTPQIQNVIPGQFFGTSTYAAPVIGIVGSVGIAGLGLAWLEFRKRQLIAAGEHFSHVASTPAVDLLAGSSENADKVLEHTSSKLVPFLPIITVAVVNFVTVEYVLPSMDFSYLAEEKFGGIELKDREALWGVMVAILAAIALILVMNLTHINQLAQSVAEGAKKSVMPIFSVASEVGYGAVVASVAAFALIRDAVFDLGANALVTSVLSTSVTAGMTGSSSGGMTIALNAFGEELKQMAVDEGMSLEIMHRLTAMAAGGIDTLPHSGAVITLLAVCGLTHRQSYKDVGVITLIIPVLVVGSLVAAVSVFG</sequence>
<feature type="transmembrane region" description="Helical" evidence="1">
    <location>
        <begin position="24"/>
        <end position="45"/>
    </location>
</feature>
<evidence type="ECO:0000313" key="3">
    <source>
        <dbReference type="Proteomes" id="UP000824189"/>
    </source>
</evidence>
<feature type="transmembrane region" description="Helical" evidence="1">
    <location>
        <begin position="292"/>
        <end position="314"/>
    </location>
</feature>
<feature type="transmembrane region" description="Helical" evidence="1">
    <location>
        <begin position="257"/>
        <end position="280"/>
    </location>
</feature>
<keyword evidence="1" id="KW-0812">Transmembrane</keyword>
<feature type="transmembrane region" description="Helical" evidence="1">
    <location>
        <begin position="89"/>
        <end position="110"/>
    </location>
</feature>
<feature type="transmembrane region" description="Helical" evidence="1">
    <location>
        <begin position="174"/>
        <end position="196"/>
    </location>
</feature>
<dbReference type="PANTHER" id="PTHR30354">
    <property type="entry name" value="GNT FAMILY GLUCONATE TRANSPORTER"/>
    <property type="match status" value="1"/>
</dbReference>
<proteinExistence type="predicted"/>
<dbReference type="InterPro" id="IPR003474">
    <property type="entry name" value="Glcn_transporter"/>
</dbReference>
<dbReference type="Proteomes" id="UP000824189">
    <property type="component" value="Unassembled WGS sequence"/>
</dbReference>